<dbReference type="PANTHER" id="PTHR22916">
    <property type="entry name" value="GLYCOSYLTRANSFERASE"/>
    <property type="match status" value="1"/>
</dbReference>
<reference evidence="2 3" key="1">
    <citation type="submission" date="2016-10" db="EMBL/GenBank/DDBJ databases">
        <authorList>
            <person name="de Groot N.N."/>
        </authorList>
    </citation>
    <scope>NUCLEOTIDE SEQUENCE [LARGE SCALE GENOMIC DNA]</scope>
    <source>
        <strain evidence="2 3">Sb09</strain>
    </source>
</reference>
<dbReference type="OrthoDB" id="9802649at2"/>
<dbReference type="SUPFAM" id="SSF53448">
    <property type="entry name" value="Nucleotide-diphospho-sugar transferases"/>
    <property type="match status" value="1"/>
</dbReference>
<dbReference type="Pfam" id="PF00535">
    <property type="entry name" value="Glycos_transf_2"/>
    <property type="match status" value="1"/>
</dbReference>
<dbReference type="AlphaFoldDB" id="A0A1G9INZ7"/>
<dbReference type="RefSeq" id="WP_074566050.1">
    <property type="nucleotide sequence ID" value="NZ_FNGX01000001.1"/>
</dbReference>
<name>A0A1G9INZ7_STREI</name>
<sequence length="300" mass="34857">MKIAILMSTYNGQEYLNKQLKSISEQDVEADVTVFIRDDGSSDGTLDIIRKWEKKLNIVFSSGVNSGPALSFWKLLTDSKIQADYYAFCDQDDIWDKNKLSVAVSLLSSDKEANLYASNCRIINEYDEIIREKRLEGYPIININRLFVSGFTQGCSIVFKNSLRSFIIEKKITCIPMHDLILLLYAMHNGKIIWDSCPRFSYRVHSNNVVANENKSFFKKIATTIWNWKNKKRNSMSKVAEEMIENIDNLSKADREYLECIINYKSSVNCKKKLLFNDEISKLPRRMLLSYRLQIILNLY</sequence>
<evidence type="ECO:0000313" key="2">
    <source>
        <dbReference type="EMBL" id="SDL26624.1"/>
    </source>
</evidence>
<keyword evidence="2" id="KW-0808">Transferase</keyword>
<gene>
    <name evidence="2" type="ORF">SAMN05216400_0262</name>
</gene>
<organism evidence="2 3">
    <name type="scientific">Streptococcus equinus</name>
    <name type="common">Streptococcus bovis</name>
    <dbReference type="NCBI Taxonomy" id="1335"/>
    <lineage>
        <taxon>Bacteria</taxon>
        <taxon>Bacillati</taxon>
        <taxon>Bacillota</taxon>
        <taxon>Bacilli</taxon>
        <taxon>Lactobacillales</taxon>
        <taxon>Streptococcaceae</taxon>
        <taxon>Streptococcus</taxon>
    </lineage>
</organism>
<dbReference type="CDD" id="cd04196">
    <property type="entry name" value="GT_2_like_d"/>
    <property type="match status" value="1"/>
</dbReference>
<evidence type="ECO:0000259" key="1">
    <source>
        <dbReference type="Pfam" id="PF00535"/>
    </source>
</evidence>
<accession>A0A1G9INZ7</accession>
<feature type="domain" description="Glycosyltransferase 2-like" evidence="1">
    <location>
        <begin position="5"/>
        <end position="154"/>
    </location>
</feature>
<dbReference type="Proteomes" id="UP000183162">
    <property type="component" value="Unassembled WGS sequence"/>
</dbReference>
<dbReference type="InterPro" id="IPR001173">
    <property type="entry name" value="Glyco_trans_2-like"/>
</dbReference>
<dbReference type="InterPro" id="IPR029044">
    <property type="entry name" value="Nucleotide-diphossugar_trans"/>
</dbReference>
<evidence type="ECO:0000313" key="3">
    <source>
        <dbReference type="Proteomes" id="UP000183162"/>
    </source>
</evidence>
<dbReference type="Gene3D" id="3.90.550.10">
    <property type="entry name" value="Spore Coat Polysaccharide Biosynthesis Protein SpsA, Chain A"/>
    <property type="match status" value="1"/>
</dbReference>
<dbReference type="GO" id="GO:0016758">
    <property type="term" value="F:hexosyltransferase activity"/>
    <property type="evidence" value="ECO:0007669"/>
    <property type="project" value="UniProtKB-ARBA"/>
</dbReference>
<protein>
    <submittedName>
        <fullName evidence="2">Rhamnosyltransferase</fullName>
    </submittedName>
</protein>
<proteinExistence type="predicted"/>
<dbReference type="PANTHER" id="PTHR22916:SF3">
    <property type="entry name" value="UDP-GLCNAC:BETAGAL BETA-1,3-N-ACETYLGLUCOSAMINYLTRANSFERASE-LIKE PROTEIN 1"/>
    <property type="match status" value="1"/>
</dbReference>
<dbReference type="EMBL" id="FNGX01000001">
    <property type="protein sequence ID" value="SDL26624.1"/>
    <property type="molecule type" value="Genomic_DNA"/>
</dbReference>